<proteinExistence type="predicted"/>
<dbReference type="Gene3D" id="3.40.50.620">
    <property type="entry name" value="HUPs"/>
    <property type="match status" value="1"/>
</dbReference>
<dbReference type="Pfam" id="PF01012">
    <property type="entry name" value="ETF"/>
    <property type="match status" value="1"/>
</dbReference>
<sequence>MADLVVACLRFGDLRPSVDPLTGTVSRDPRGFDLSAADAAALEHALRLGDAWSAPVLAVTAAPSSADPLLRTALALGASVLRVPWVASSYVADLALDERALALAVASAIRGVGSPSVVVCGDVSSDRGTGAFPAYLAHALSAAQALGLVSLSVSGNSLAGERRLDGGRRERLRIPRPAVCSVEAAGVRLRRASLPATLAASSGAVPVAAVSASSVGSVEVTGVGPFRPRTRVVPAPAGDSSRDRLMQLTGVLVAHDPPQIVAPSSAAAAADALLDYLRRRGYAAPA</sequence>
<comment type="function">
    <text evidence="3">The electron transfer flavoprotein serves as a specific electron acceptor for other dehydrogenases. It transfers the electrons to the main respiratory chain via ETF-ubiquinone oxidoreductase (ETF dehydrogenase).</text>
</comment>
<comment type="caution">
    <text evidence="5">The sequence shown here is derived from an EMBL/GenBank/DDBJ whole genome shotgun (WGS) entry which is preliminary data.</text>
</comment>
<evidence type="ECO:0000256" key="3">
    <source>
        <dbReference type="ARBA" id="ARBA00025649"/>
    </source>
</evidence>
<evidence type="ECO:0000313" key="5">
    <source>
        <dbReference type="EMBL" id="REF99875.1"/>
    </source>
</evidence>
<organism evidence="5 6">
    <name type="scientific">Asanoa ferruginea</name>
    <dbReference type="NCBI Taxonomy" id="53367"/>
    <lineage>
        <taxon>Bacteria</taxon>
        <taxon>Bacillati</taxon>
        <taxon>Actinomycetota</taxon>
        <taxon>Actinomycetes</taxon>
        <taxon>Micromonosporales</taxon>
        <taxon>Micromonosporaceae</taxon>
        <taxon>Asanoa</taxon>
    </lineage>
</organism>
<dbReference type="AlphaFoldDB" id="A0A3D9ZRM2"/>
<dbReference type="GO" id="GO:0009055">
    <property type="term" value="F:electron transfer activity"/>
    <property type="evidence" value="ECO:0007669"/>
    <property type="project" value="InterPro"/>
</dbReference>
<dbReference type="InterPro" id="IPR014730">
    <property type="entry name" value="ETF_a/b_N"/>
</dbReference>
<name>A0A3D9ZRM2_9ACTN</name>
<protein>
    <submittedName>
        <fullName evidence="5">Electron transfer flavoprotein beta subunit</fullName>
    </submittedName>
</protein>
<dbReference type="EMBL" id="QUMQ01000001">
    <property type="protein sequence ID" value="REF99875.1"/>
    <property type="molecule type" value="Genomic_DNA"/>
</dbReference>
<dbReference type="SMART" id="SM00893">
    <property type="entry name" value="ETF"/>
    <property type="match status" value="1"/>
</dbReference>
<dbReference type="InterPro" id="IPR030982">
    <property type="entry name" value="Mft_EtfB"/>
</dbReference>
<dbReference type="PANTHER" id="PTHR21294">
    <property type="entry name" value="ELECTRON TRANSFER FLAVOPROTEIN BETA-SUBUNIT"/>
    <property type="match status" value="1"/>
</dbReference>
<evidence type="ECO:0000256" key="2">
    <source>
        <dbReference type="ARBA" id="ARBA00011355"/>
    </source>
</evidence>
<reference evidence="5 6" key="1">
    <citation type="submission" date="2018-08" db="EMBL/GenBank/DDBJ databases">
        <title>Sequencing the genomes of 1000 actinobacteria strains.</title>
        <authorList>
            <person name="Klenk H.-P."/>
        </authorList>
    </citation>
    <scope>NUCLEOTIDE SEQUENCE [LARGE SCALE GENOMIC DNA]</scope>
    <source>
        <strain evidence="5 6">DSM 44099</strain>
    </source>
</reference>
<dbReference type="OrthoDB" id="3213070at2"/>
<feature type="domain" description="Electron transfer flavoprotein alpha/beta-subunit N-terminal" evidence="4">
    <location>
        <begin position="22"/>
        <end position="219"/>
    </location>
</feature>
<dbReference type="RefSeq" id="WP_116076772.1">
    <property type="nucleotide sequence ID" value="NZ_BONB01000079.1"/>
</dbReference>
<dbReference type="SUPFAM" id="SSF52402">
    <property type="entry name" value="Adenine nucleotide alpha hydrolases-like"/>
    <property type="match status" value="1"/>
</dbReference>
<accession>A0A3D9ZRM2</accession>
<dbReference type="NCBIfam" id="TIGR04503">
    <property type="entry name" value="mft_etfB"/>
    <property type="match status" value="1"/>
</dbReference>
<comment type="cofactor">
    <cofactor evidence="1">
        <name>FAD</name>
        <dbReference type="ChEBI" id="CHEBI:57692"/>
    </cofactor>
</comment>
<dbReference type="Proteomes" id="UP000256913">
    <property type="component" value="Unassembled WGS sequence"/>
</dbReference>
<evidence type="ECO:0000256" key="1">
    <source>
        <dbReference type="ARBA" id="ARBA00001974"/>
    </source>
</evidence>
<keyword evidence="6" id="KW-1185">Reference proteome</keyword>
<gene>
    <name evidence="5" type="ORF">DFJ67_5919</name>
</gene>
<dbReference type="InterPro" id="IPR012255">
    <property type="entry name" value="ETF_b"/>
</dbReference>
<evidence type="ECO:0000259" key="4">
    <source>
        <dbReference type="SMART" id="SM00893"/>
    </source>
</evidence>
<evidence type="ECO:0000313" key="6">
    <source>
        <dbReference type="Proteomes" id="UP000256913"/>
    </source>
</evidence>
<dbReference type="InterPro" id="IPR014729">
    <property type="entry name" value="Rossmann-like_a/b/a_fold"/>
</dbReference>
<comment type="subunit">
    <text evidence="2">Heterodimer of an alpha and a beta subunit.</text>
</comment>